<dbReference type="InterPro" id="IPR020147">
    <property type="entry name" value="Phage_T7-like_1.2"/>
</dbReference>
<dbReference type="Pfam" id="PF10922">
    <property type="entry name" value="T7-like_gp12"/>
    <property type="match status" value="1"/>
</dbReference>
<reference evidence="1 2" key="1">
    <citation type="submission" date="2022-03" db="EMBL/GenBank/DDBJ databases">
        <authorList>
            <person name="Shi Z."/>
            <person name="Wan R."/>
            <person name="Cao Y."/>
            <person name="An W."/>
            <person name="Zhang X."/>
            <person name="Qin K."/>
            <person name="Zhao J."/>
            <person name="Wang Y."/>
            <person name="Dai G."/>
            <person name="Li Y."/>
            <person name="Li Y."/>
        </authorList>
    </citation>
    <scope>NUCLEOTIDE SEQUENCE [LARGE SCALE GENOMIC DNA]</scope>
</reference>
<dbReference type="EMBL" id="OM937123">
    <property type="protein sequence ID" value="UOL49339.1"/>
    <property type="molecule type" value="Genomic_DNA"/>
</dbReference>
<accession>A0AAE9GTP8</accession>
<dbReference type="Proteomes" id="UP000831041">
    <property type="component" value="Segment"/>
</dbReference>
<protein>
    <submittedName>
        <fullName evidence="1">dGTP triphosphohydrolase inhibitor</fullName>
    </submittedName>
</protein>
<evidence type="ECO:0000313" key="1">
    <source>
        <dbReference type="EMBL" id="UOL49339.1"/>
    </source>
</evidence>
<proteinExistence type="predicted"/>
<evidence type="ECO:0000313" key="2">
    <source>
        <dbReference type="Proteomes" id="UP000831041"/>
    </source>
</evidence>
<keyword evidence="2" id="KW-1185">Reference proteome</keyword>
<organism evidence="1 2">
    <name type="scientific">Escherichia phage CY1</name>
    <dbReference type="NCBI Taxonomy" id="2930332"/>
    <lineage>
        <taxon>Viruses</taxon>
        <taxon>Duplodnaviria</taxon>
        <taxon>Heunggongvirae</taxon>
        <taxon>Uroviricota</taxon>
        <taxon>Caudoviricetes</taxon>
        <taxon>Autographivirales</taxon>
        <taxon>Autotranscriptaviridae</taxon>
        <taxon>Studiervirinae</taxon>
        <taxon>Kayfunavirus</taxon>
        <taxon>Kayfunavirus CY1</taxon>
    </lineage>
</organism>
<sequence length="45" mass="5229">MRLQVEDRAGNIFALKTFAHRDEDVLYNTATGFLNCLANQLDTWR</sequence>
<name>A0AAE9GTP8_9CAUD</name>